<dbReference type="EMBL" id="FZQP02001114">
    <property type="protein sequence ID" value="VVC91737.1"/>
    <property type="molecule type" value="Genomic_DNA"/>
</dbReference>
<gene>
    <name evidence="1" type="ORF">LSINAPIS_LOCUS4337</name>
</gene>
<evidence type="ECO:0000313" key="2">
    <source>
        <dbReference type="Proteomes" id="UP000324832"/>
    </source>
</evidence>
<dbReference type="Proteomes" id="UP000324832">
    <property type="component" value="Unassembled WGS sequence"/>
</dbReference>
<organism evidence="1 2">
    <name type="scientific">Leptidea sinapis</name>
    <dbReference type="NCBI Taxonomy" id="189913"/>
    <lineage>
        <taxon>Eukaryota</taxon>
        <taxon>Metazoa</taxon>
        <taxon>Ecdysozoa</taxon>
        <taxon>Arthropoda</taxon>
        <taxon>Hexapoda</taxon>
        <taxon>Insecta</taxon>
        <taxon>Pterygota</taxon>
        <taxon>Neoptera</taxon>
        <taxon>Endopterygota</taxon>
        <taxon>Lepidoptera</taxon>
        <taxon>Glossata</taxon>
        <taxon>Ditrysia</taxon>
        <taxon>Papilionoidea</taxon>
        <taxon>Pieridae</taxon>
        <taxon>Dismorphiinae</taxon>
        <taxon>Leptidea</taxon>
    </lineage>
</organism>
<dbReference type="AlphaFoldDB" id="A0A5E4Q377"/>
<protein>
    <submittedName>
        <fullName evidence="1">Uncharacterized protein</fullName>
    </submittedName>
</protein>
<accession>A0A5E4Q377</accession>
<proteinExistence type="predicted"/>
<name>A0A5E4Q377_9NEOP</name>
<reference evidence="1 2" key="1">
    <citation type="submission" date="2017-07" db="EMBL/GenBank/DDBJ databases">
        <authorList>
            <person name="Talla V."/>
            <person name="Backstrom N."/>
        </authorList>
    </citation>
    <scope>NUCLEOTIDE SEQUENCE [LARGE SCALE GENOMIC DNA]</scope>
</reference>
<sequence>MMHPAGYYANLDEERVAISNAVVKSIIGLFDFLPLFWKIIVTVSCSSLLKALDSINQISPEIQRLAMNHNRESPVGSGLPVVHKLKSLYLSISKHLIEDIAIANAIIPAVFSFIDISSTLLIKALTLLFEAFALMKRGYYYNRLMNKGEALYICEQMQNSILTAKYRINKDREMNCKKARDPNSSSQAVSLEQTGAYRIETRNLEPLKNLWQLAALATIGPTLHEGVERERELIQKWVSHGTKQHGGDGTYANVSLKYYGVIDGDKHSKLLNASAFGTKRQMIKNASAQNSDQI</sequence>
<keyword evidence="2" id="KW-1185">Reference proteome</keyword>
<evidence type="ECO:0000313" key="1">
    <source>
        <dbReference type="EMBL" id="VVC91737.1"/>
    </source>
</evidence>